<accession>A0A161ZMR1</accession>
<proteinExistence type="predicted"/>
<gene>
    <name evidence="1" type="ORF">DCAR_025737</name>
</gene>
<evidence type="ECO:0000313" key="1">
    <source>
        <dbReference type="EMBL" id="KZM88662.1"/>
    </source>
</evidence>
<organism evidence="1">
    <name type="scientific">Daucus carota subsp. sativus</name>
    <name type="common">Carrot</name>
    <dbReference type="NCBI Taxonomy" id="79200"/>
    <lineage>
        <taxon>Eukaryota</taxon>
        <taxon>Viridiplantae</taxon>
        <taxon>Streptophyta</taxon>
        <taxon>Embryophyta</taxon>
        <taxon>Tracheophyta</taxon>
        <taxon>Spermatophyta</taxon>
        <taxon>Magnoliopsida</taxon>
        <taxon>eudicotyledons</taxon>
        <taxon>Gunneridae</taxon>
        <taxon>Pentapetalae</taxon>
        <taxon>asterids</taxon>
        <taxon>campanulids</taxon>
        <taxon>Apiales</taxon>
        <taxon>Apiaceae</taxon>
        <taxon>Apioideae</taxon>
        <taxon>Scandiceae</taxon>
        <taxon>Daucinae</taxon>
        <taxon>Daucus</taxon>
        <taxon>Daucus sect. Daucus</taxon>
    </lineage>
</organism>
<dbReference type="STRING" id="79200.A0A161ZMR1"/>
<dbReference type="Gramene" id="KZM88662">
    <property type="protein sequence ID" value="KZM88662"/>
    <property type="gene ID" value="DCAR_025737"/>
</dbReference>
<dbReference type="AlphaFoldDB" id="A0A161ZMR1"/>
<comment type="caution">
    <text evidence="1">The sequence shown here is derived from an EMBL/GenBank/DDBJ whole genome shotgun (WGS) entry which is preliminary data.</text>
</comment>
<dbReference type="OMA" id="ECFGLEM"/>
<protein>
    <submittedName>
        <fullName evidence="1">Uncharacterized protein</fullName>
    </submittedName>
</protein>
<reference evidence="1" key="1">
    <citation type="journal article" date="2016" name="Nat. Genet.">
        <title>A high-quality carrot genome assembly provides new insights into carotenoid accumulation and asterid genome evolution.</title>
        <authorList>
            <person name="Iorizzo M."/>
            <person name="Ellison S."/>
            <person name="Senalik D."/>
            <person name="Zeng P."/>
            <person name="Satapoomin P."/>
            <person name="Huang J."/>
            <person name="Bowman M."/>
            <person name="Iovene M."/>
            <person name="Sanseverino W."/>
            <person name="Cavagnaro P."/>
            <person name="Yildiz M."/>
            <person name="Macko-Podgorni A."/>
            <person name="Moranska E."/>
            <person name="Grzebelus E."/>
            <person name="Grzebelus D."/>
            <person name="Ashrafi H."/>
            <person name="Zheng Z."/>
            <person name="Cheng S."/>
            <person name="Spooner D."/>
            <person name="Van Deynze A."/>
            <person name="Simon P."/>
        </authorList>
    </citation>
    <scope>NUCLEOTIDE SEQUENCE [LARGE SCALE GENOMIC DNA]</scope>
    <source>
        <tissue evidence="1">Leaf</tissue>
    </source>
</reference>
<sequence>MMKNKGDWKKVAMIRKVMRDRGVKKEIGFSSADVGDTDDSSSLHGFLSDGKTHKQWEKIYKLAESLGSGMKLILKAGEDVALKDGPYINESA</sequence>
<name>A0A161ZMR1_DAUCS</name>
<dbReference type="EMBL" id="LNRQ01000007">
    <property type="protein sequence ID" value="KZM88662.1"/>
    <property type="molecule type" value="Genomic_DNA"/>
</dbReference>